<evidence type="ECO:0000256" key="1">
    <source>
        <dbReference type="ARBA" id="ARBA00018672"/>
    </source>
</evidence>
<dbReference type="SMART" id="SM00448">
    <property type="entry name" value="REC"/>
    <property type="match status" value="1"/>
</dbReference>
<dbReference type="Pfam" id="PF00158">
    <property type="entry name" value="Sigma54_activat"/>
    <property type="match status" value="1"/>
</dbReference>
<feature type="domain" description="Sigma-54 factor interaction" evidence="8">
    <location>
        <begin position="141"/>
        <end position="369"/>
    </location>
</feature>
<evidence type="ECO:0000256" key="6">
    <source>
        <dbReference type="ARBA" id="ARBA00024867"/>
    </source>
</evidence>
<dbReference type="InterPro" id="IPR058031">
    <property type="entry name" value="AAA_lid_NorR"/>
</dbReference>
<dbReference type="Pfam" id="PF02954">
    <property type="entry name" value="HTH_8"/>
    <property type="match status" value="1"/>
</dbReference>
<evidence type="ECO:0000256" key="4">
    <source>
        <dbReference type="ARBA" id="ARBA00023015"/>
    </source>
</evidence>
<comment type="function">
    <text evidence="6">May play the central regulatory role in sporulation. It may be an element of the effector pathway responsible for the activation of sporulation genes in response to nutritional stress. Spo0A may act in concert with spo0H (a sigma factor) to control the expression of some genes that are critical to the sporulation process.</text>
</comment>
<dbReference type="GO" id="GO:0005524">
    <property type="term" value="F:ATP binding"/>
    <property type="evidence" value="ECO:0007669"/>
    <property type="project" value="UniProtKB-KW"/>
</dbReference>
<reference evidence="11" key="1">
    <citation type="submission" date="2016-10" db="EMBL/GenBank/DDBJ databases">
        <authorList>
            <person name="Varghese N."/>
            <person name="Submissions S."/>
        </authorList>
    </citation>
    <scope>NUCLEOTIDE SEQUENCE [LARGE SCALE GENOMIC DNA]</scope>
    <source>
        <strain evidence="11">Z-7934</strain>
    </source>
</reference>
<protein>
    <recommendedName>
        <fullName evidence="1">Stage 0 sporulation protein A homolog</fullName>
    </recommendedName>
</protein>
<dbReference type="SUPFAM" id="SSF52540">
    <property type="entry name" value="P-loop containing nucleoside triphosphate hydrolases"/>
    <property type="match status" value="1"/>
</dbReference>
<gene>
    <name evidence="10" type="ORF">SAMN05192551_102339</name>
</gene>
<dbReference type="InterPro" id="IPR025944">
    <property type="entry name" value="Sigma_54_int_dom_CS"/>
</dbReference>
<dbReference type="InterPro" id="IPR001789">
    <property type="entry name" value="Sig_transdc_resp-reg_receiver"/>
</dbReference>
<dbReference type="PROSITE" id="PS00688">
    <property type="entry name" value="SIGMA54_INTERACT_3"/>
    <property type="match status" value="1"/>
</dbReference>
<dbReference type="AlphaFoldDB" id="A0A1I3CDJ4"/>
<dbReference type="PANTHER" id="PTHR32071:SF57">
    <property type="entry name" value="C4-DICARBOXYLATE TRANSPORT TRANSCRIPTIONAL REGULATORY PROTEIN DCTD"/>
    <property type="match status" value="1"/>
</dbReference>
<evidence type="ECO:0000256" key="5">
    <source>
        <dbReference type="ARBA" id="ARBA00023163"/>
    </source>
</evidence>
<keyword evidence="3" id="KW-0067">ATP-binding</keyword>
<dbReference type="InterPro" id="IPR009057">
    <property type="entry name" value="Homeodomain-like_sf"/>
</dbReference>
<dbReference type="InterPro" id="IPR025662">
    <property type="entry name" value="Sigma_54_int_dom_ATP-bd_1"/>
</dbReference>
<dbReference type="FunFam" id="3.40.50.300:FF:000006">
    <property type="entry name" value="DNA-binding transcriptional regulator NtrC"/>
    <property type="match status" value="1"/>
</dbReference>
<dbReference type="InterPro" id="IPR002078">
    <property type="entry name" value="Sigma_54_int"/>
</dbReference>
<dbReference type="Pfam" id="PF00072">
    <property type="entry name" value="Response_reg"/>
    <property type="match status" value="1"/>
</dbReference>
<dbReference type="Gene3D" id="3.40.50.2300">
    <property type="match status" value="1"/>
</dbReference>
<dbReference type="EMBL" id="FOQA01000002">
    <property type="protein sequence ID" value="SFH72366.1"/>
    <property type="molecule type" value="Genomic_DNA"/>
</dbReference>
<dbReference type="PANTHER" id="PTHR32071">
    <property type="entry name" value="TRANSCRIPTIONAL REGULATORY PROTEIN"/>
    <property type="match status" value="1"/>
</dbReference>
<dbReference type="SMART" id="SM00382">
    <property type="entry name" value="AAA"/>
    <property type="match status" value="1"/>
</dbReference>
<name>A0A1I3CDJ4_9FIRM</name>
<dbReference type="Proteomes" id="UP000199287">
    <property type="component" value="Unassembled WGS sequence"/>
</dbReference>
<dbReference type="InterPro" id="IPR003593">
    <property type="entry name" value="AAA+_ATPase"/>
</dbReference>
<keyword evidence="2" id="KW-0547">Nucleotide-binding</keyword>
<dbReference type="SUPFAM" id="SSF46689">
    <property type="entry name" value="Homeodomain-like"/>
    <property type="match status" value="1"/>
</dbReference>
<dbReference type="RefSeq" id="WP_093370695.1">
    <property type="nucleotide sequence ID" value="NZ_FOQA01000002.1"/>
</dbReference>
<keyword evidence="4" id="KW-0805">Transcription regulation</keyword>
<dbReference type="Pfam" id="PF25601">
    <property type="entry name" value="AAA_lid_14"/>
    <property type="match status" value="1"/>
</dbReference>
<dbReference type="Gene3D" id="1.10.8.60">
    <property type="match status" value="1"/>
</dbReference>
<dbReference type="Gene3D" id="1.10.10.60">
    <property type="entry name" value="Homeodomain-like"/>
    <property type="match status" value="1"/>
</dbReference>
<evidence type="ECO:0000256" key="2">
    <source>
        <dbReference type="ARBA" id="ARBA00022741"/>
    </source>
</evidence>
<proteinExistence type="predicted"/>
<feature type="domain" description="Response regulatory" evidence="9">
    <location>
        <begin position="3"/>
        <end position="116"/>
    </location>
</feature>
<dbReference type="GO" id="GO:0043565">
    <property type="term" value="F:sequence-specific DNA binding"/>
    <property type="evidence" value="ECO:0007669"/>
    <property type="project" value="InterPro"/>
</dbReference>
<dbReference type="Gene3D" id="3.40.50.300">
    <property type="entry name" value="P-loop containing nucleotide triphosphate hydrolases"/>
    <property type="match status" value="1"/>
</dbReference>
<dbReference type="GO" id="GO:0006355">
    <property type="term" value="P:regulation of DNA-templated transcription"/>
    <property type="evidence" value="ECO:0007669"/>
    <property type="project" value="InterPro"/>
</dbReference>
<dbReference type="CDD" id="cd00009">
    <property type="entry name" value="AAA"/>
    <property type="match status" value="1"/>
</dbReference>
<keyword evidence="5" id="KW-0804">Transcription</keyword>
<evidence type="ECO:0000313" key="11">
    <source>
        <dbReference type="Proteomes" id="UP000199287"/>
    </source>
</evidence>
<evidence type="ECO:0000259" key="9">
    <source>
        <dbReference type="PROSITE" id="PS50110"/>
    </source>
</evidence>
<dbReference type="OrthoDB" id="9803970at2"/>
<evidence type="ECO:0000256" key="7">
    <source>
        <dbReference type="PROSITE-ProRule" id="PRU00169"/>
    </source>
</evidence>
<accession>A0A1I3CDJ4</accession>
<evidence type="ECO:0000259" key="8">
    <source>
        <dbReference type="PROSITE" id="PS50045"/>
    </source>
</evidence>
<feature type="modified residue" description="4-aspartylphosphate" evidence="7">
    <location>
        <position position="51"/>
    </location>
</feature>
<keyword evidence="7" id="KW-0597">Phosphoprotein</keyword>
<dbReference type="InterPro" id="IPR027417">
    <property type="entry name" value="P-loop_NTPase"/>
</dbReference>
<evidence type="ECO:0000256" key="3">
    <source>
        <dbReference type="ARBA" id="ARBA00022840"/>
    </source>
</evidence>
<dbReference type="PRINTS" id="PR01590">
    <property type="entry name" value="HTHFIS"/>
</dbReference>
<dbReference type="InterPro" id="IPR011006">
    <property type="entry name" value="CheY-like_superfamily"/>
</dbReference>
<dbReference type="PROSITE" id="PS50110">
    <property type="entry name" value="RESPONSE_REGULATORY"/>
    <property type="match status" value="1"/>
</dbReference>
<dbReference type="SUPFAM" id="SSF52172">
    <property type="entry name" value="CheY-like"/>
    <property type="match status" value="1"/>
</dbReference>
<organism evidence="10 11">
    <name type="scientific">Tindallia magadiensis</name>
    <dbReference type="NCBI Taxonomy" id="69895"/>
    <lineage>
        <taxon>Bacteria</taxon>
        <taxon>Bacillati</taxon>
        <taxon>Bacillota</taxon>
        <taxon>Clostridia</taxon>
        <taxon>Peptostreptococcales</taxon>
        <taxon>Tindalliaceae</taxon>
        <taxon>Tindallia</taxon>
    </lineage>
</organism>
<keyword evidence="11" id="KW-1185">Reference proteome</keyword>
<evidence type="ECO:0000313" key="10">
    <source>
        <dbReference type="EMBL" id="SFH72366.1"/>
    </source>
</evidence>
<dbReference type="STRING" id="69895.SAMN05192551_102339"/>
<sequence length="453" mass="51570">MERILILDDEISICTSLEFALEDHYEVKATTEPDQALDWLKEGRFHLCLLDLRIDGVNGIDVLQEMKSIQKDLVVIIMTAYGSISTSVEAIKKGAYTYLTKPLQMEGLLSIIDQALEYQELNQRVEYLSQELEEKYRYEGIVGKSPQMKKVFETLDKLKDLDTNVLVYGESGTGKELIAKALHYSGNRKKYPFVALNCAAIPENLLESELFGHVKGAFSGAVNDKPGKFQYADQGTLFLDEIGDMPIGLQAKLLRVLQEKEVTPLGSNKPEVVKARVVAATNQDLKEAVDHGKFREDLYYRLNVVNVFLPPLREIRQDLPLFFQHFMEVLQKEGHQVRKISEEAMKSMLAYDYPGNIRELSNILEAACVMAEGDTIEWQDLPENVRQQNVDLLSKKSNPFKQLVGFSLEEIEKQVIFETLQAQNGHRKKTADILEISERGLRNKINRYGLHQP</sequence>
<dbReference type="PROSITE" id="PS50045">
    <property type="entry name" value="SIGMA54_INTERACT_4"/>
    <property type="match status" value="1"/>
</dbReference>
<dbReference type="PROSITE" id="PS00675">
    <property type="entry name" value="SIGMA54_INTERACT_1"/>
    <property type="match status" value="1"/>
</dbReference>
<dbReference type="InterPro" id="IPR002197">
    <property type="entry name" value="HTH_Fis"/>
</dbReference>
<dbReference type="GO" id="GO:0000160">
    <property type="term" value="P:phosphorelay signal transduction system"/>
    <property type="evidence" value="ECO:0007669"/>
    <property type="project" value="InterPro"/>
</dbReference>